<keyword evidence="1" id="KW-1133">Transmembrane helix</keyword>
<dbReference type="OrthoDB" id="10264021at2759"/>
<protein>
    <submittedName>
        <fullName evidence="2">Uncharacterized protein</fullName>
    </submittedName>
</protein>
<evidence type="ECO:0000313" key="2">
    <source>
        <dbReference type="EMBL" id="KHJ78622.1"/>
    </source>
</evidence>
<keyword evidence="1" id="KW-0472">Membrane</keyword>
<evidence type="ECO:0000256" key="1">
    <source>
        <dbReference type="SAM" id="Phobius"/>
    </source>
</evidence>
<accession>A0A0B1S585</accession>
<dbReference type="AlphaFoldDB" id="A0A0B1S585"/>
<name>A0A0B1S585_OESDE</name>
<keyword evidence="3" id="KW-1185">Reference proteome</keyword>
<organism evidence="2 3">
    <name type="scientific">Oesophagostomum dentatum</name>
    <name type="common">Nodular worm</name>
    <dbReference type="NCBI Taxonomy" id="61180"/>
    <lineage>
        <taxon>Eukaryota</taxon>
        <taxon>Metazoa</taxon>
        <taxon>Ecdysozoa</taxon>
        <taxon>Nematoda</taxon>
        <taxon>Chromadorea</taxon>
        <taxon>Rhabditida</taxon>
        <taxon>Rhabditina</taxon>
        <taxon>Rhabditomorpha</taxon>
        <taxon>Strongyloidea</taxon>
        <taxon>Strongylidae</taxon>
        <taxon>Oesophagostomum</taxon>
    </lineage>
</organism>
<feature type="transmembrane region" description="Helical" evidence="1">
    <location>
        <begin position="50"/>
        <end position="67"/>
    </location>
</feature>
<dbReference type="EMBL" id="KN609592">
    <property type="protein sequence ID" value="KHJ78622.1"/>
    <property type="molecule type" value="Genomic_DNA"/>
</dbReference>
<proteinExistence type="predicted"/>
<feature type="transmembrane region" description="Helical" evidence="1">
    <location>
        <begin position="12"/>
        <end position="30"/>
    </location>
</feature>
<evidence type="ECO:0000313" key="3">
    <source>
        <dbReference type="Proteomes" id="UP000053660"/>
    </source>
</evidence>
<feature type="non-terminal residue" evidence="2">
    <location>
        <position position="68"/>
    </location>
</feature>
<sequence length="68" mass="7028">MAAGAILKTTGAVLTIAVAVFIGTGLYYMLTGQGNRFDIGWFLTDTSPHMWAGFGIAFSLSLSVLGAG</sequence>
<reference evidence="2 3" key="1">
    <citation type="submission" date="2014-03" db="EMBL/GenBank/DDBJ databases">
        <title>Draft genome of the hookworm Oesophagostomum dentatum.</title>
        <authorList>
            <person name="Mitreva M."/>
        </authorList>
    </citation>
    <scope>NUCLEOTIDE SEQUENCE [LARGE SCALE GENOMIC DNA]</scope>
    <source>
        <strain evidence="2 3">OD-Hann</strain>
    </source>
</reference>
<keyword evidence="1" id="KW-0812">Transmembrane</keyword>
<dbReference type="Proteomes" id="UP000053660">
    <property type="component" value="Unassembled WGS sequence"/>
</dbReference>
<gene>
    <name evidence="2" type="ORF">OESDEN_21755</name>
</gene>